<dbReference type="RefSeq" id="WP_244056695.1">
    <property type="nucleotide sequence ID" value="NZ_BQXH01000023.1"/>
</dbReference>
<feature type="transmembrane region" description="Helical" evidence="1">
    <location>
        <begin position="287"/>
        <end position="307"/>
    </location>
</feature>
<feature type="transmembrane region" description="Helical" evidence="1">
    <location>
        <begin position="164"/>
        <end position="185"/>
    </location>
</feature>
<name>A0ABQ5JJL9_9LACO</name>
<dbReference type="PANTHER" id="PTHR34821:SF2">
    <property type="entry name" value="INNER MEMBRANE PROTEIN YDCZ"/>
    <property type="match status" value="1"/>
</dbReference>
<dbReference type="InterPro" id="IPR006750">
    <property type="entry name" value="YdcZ"/>
</dbReference>
<feature type="transmembrane region" description="Helical" evidence="1">
    <location>
        <begin position="197"/>
        <end position="218"/>
    </location>
</feature>
<sequence>MGPLTIGLLAGFGLPLQTAINSSLGKKINSSFLASLISFTLGTIFLALFVVFTASHLTLTWHFISHQPWWLWLGGFLGVCYLTANIILFPHLGSVQTVLMPVLGQIIMSMLIDNFGWFHSQQHSLSWLRLLGALIVVGGVYYAVAGSQTPRKSPVVNERGLNFWRLIGLVAGMLSATQTAINGYLGTLLHSSSQAALVSFAVGTIVLWLLVPLLEHGYHFSRVQPAQISWWNWLGGLIGGCYVLTNAFLVPLLGTGLTIVIVLVGMISGSLLLDNFGWLAAVQKKVTFRQILGVILLLSGVVLIKLVG</sequence>
<feature type="transmembrane region" description="Helical" evidence="1">
    <location>
        <begin position="127"/>
        <end position="144"/>
    </location>
</feature>
<evidence type="ECO:0000313" key="3">
    <source>
        <dbReference type="Proteomes" id="UP001055149"/>
    </source>
</evidence>
<evidence type="ECO:0000313" key="2">
    <source>
        <dbReference type="EMBL" id="GKS82257.1"/>
    </source>
</evidence>
<feature type="transmembrane region" description="Helical" evidence="1">
    <location>
        <begin position="32"/>
        <end position="57"/>
    </location>
</feature>
<evidence type="ECO:0000256" key="1">
    <source>
        <dbReference type="SAM" id="Phobius"/>
    </source>
</evidence>
<keyword evidence="1" id="KW-0472">Membrane</keyword>
<dbReference type="EMBL" id="BQXH01000023">
    <property type="protein sequence ID" value="GKS82257.1"/>
    <property type="molecule type" value="Genomic_DNA"/>
</dbReference>
<protein>
    <submittedName>
        <fullName evidence="2">Membrane protein</fullName>
    </submittedName>
</protein>
<proteinExistence type="predicted"/>
<feature type="transmembrane region" description="Helical" evidence="1">
    <location>
        <begin position="69"/>
        <end position="92"/>
    </location>
</feature>
<dbReference type="Pfam" id="PF04657">
    <property type="entry name" value="DMT_YdcZ"/>
    <property type="match status" value="2"/>
</dbReference>
<accession>A0ABQ5JJL9</accession>
<dbReference type="PANTHER" id="PTHR34821">
    <property type="entry name" value="INNER MEMBRANE PROTEIN YDCZ"/>
    <property type="match status" value="1"/>
</dbReference>
<keyword evidence="3" id="KW-1185">Reference proteome</keyword>
<keyword evidence="1" id="KW-1133">Transmembrane helix</keyword>
<gene>
    <name evidence="2" type="primary">oroP</name>
    <name evidence="2" type="ORF">LPAF129_19430</name>
</gene>
<organism evidence="2 3">
    <name type="scientific">Ligilactobacillus pabuli</name>
    <dbReference type="NCBI Taxonomy" id="2886039"/>
    <lineage>
        <taxon>Bacteria</taxon>
        <taxon>Bacillati</taxon>
        <taxon>Bacillota</taxon>
        <taxon>Bacilli</taxon>
        <taxon>Lactobacillales</taxon>
        <taxon>Lactobacillaceae</taxon>
        <taxon>Ligilactobacillus</taxon>
    </lineage>
</organism>
<keyword evidence="1" id="KW-0812">Transmembrane</keyword>
<reference evidence="2" key="1">
    <citation type="journal article" date="2022" name="Int. J. Syst. Evol. Microbiol.">
        <title>A novel species of lactic acid bacteria, Ligilactobacillus pabuli sp. nov., isolated from alfalfa silage.</title>
        <authorList>
            <person name="Tohno M."/>
            <person name="Tanizawa Y."/>
            <person name="Sawada H."/>
            <person name="Sakamoto M."/>
            <person name="Ohkuma M."/>
            <person name="Kobayashi H."/>
        </authorList>
    </citation>
    <scope>NUCLEOTIDE SEQUENCE</scope>
    <source>
        <strain evidence="2">AF129</strain>
    </source>
</reference>
<comment type="caution">
    <text evidence="2">The sequence shown here is derived from an EMBL/GenBank/DDBJ whole genome shotgun (WGS) entry which is preliminary data.</text>
</comment>
<dbReference type="Proteomes" id="UP001055149">
    <property type="component" value="Unassembled WGS sequence"/>
</dbReference>
<feature type="transmembrane region" description="Helical" evidence="1">
    <location>
        <begin position="230"/>
        <end position="250"/>
    </location>
</feature>
<feature type="transmembrane region" description="Helical" evidence="1">
    <location>
        <begin position="98"/>
        <end position="115"/>
    </location>
</feature>
<feature type="transmembrane region" description="Helical" evidence="1">
    <location>
        <begin position="257"/>
        <end position="281"/>
    </location>
</feature>